<dbReference type="Gene3D" id="3.40.50.1010">
    <property type="entry name" value="5'-nuclease"/>
    <property type="match status" value="1"/>
</dbReference>
<dbReference type="InterPro" id="IPR002716">
    <property type="entry name" value="PIN_dom"/>
</dbReference>
<dbReference type="PANTHER" id="PTHR35901:SF1">
    <property type="entry name" value="EXONUCLEASE VAPC9"/>
    <property type="match status" value="1"/>
</dbReference>
<evidence type="ECO:0000313" key="4">
    <source>
        <dbReference type="Proteomes" id="UP000001203"/>
    </source>
</evidence>
<gene>
    <name evidence="3" type="ordered locus">cce_4998</name>
</gene>
<dbReference type="OrthoDB" id="32153at2"/>
<evidence type="ECO:0000313" key="3">
    <source>
        <dbReference type="EMBL" id="ACB54344.1"/>
    </source>
</evidence>
<evidence type="ECO:0000259" key="2">
    <source>
        <dbReference type="Pfam" id="PF01850"/>
    </source>
</evidence>
<feature type="domain" description="PIN" evidence="2">
    <location>
        <begin position="6"/>
        <end position="133"/>
    </location>
</feature>
<proteinExistence type="predicted"/>
<organism evidence="3 4">
    <name type="scientific">Crocosphaera subtropica (strain ATCC 51142 / BH68)</name>
    <name type="common">Cyanothece sp. (strain ATCC 51142)</name>
    <dbReference type="NCBI Taxonomy" id="43989"/>
    <lineage>
        <taxon>Bacteria</taxon>
        <taxon>Bacillati</taxon>
        <taxon>Cyanobacteriota</taxon>
        <taxon>Cyanophyceae</taxon>
        <taxon>Oscillatoriophycideae</taxon>
        <taxon>Chroococcales</taxon>
        <taxon>Aphanothecaceae</taxon>
        <taxon>Crocosphaera</taxon>
        <taxon>Crocosphaera subtropica</taxon>
    </lineage>
</organism>
<dbReference type="CDD" id="cd09873">
    <property type="entry name" value="PIN_Pae0151-like"/>
    <property type="match status" value="1"/>
</dbReference>
<dbReference type="STRING" id="43989.cce_4998"/>
<dbReference type="InterPro" id="IPR051619">
    <property type="entry name" value="TypeII_TA_RNase_PINc/VapC"/>
</dbReference>
<dbReference type="InterPro" id="IPR029060">
    <property type="entry name" value="PIN-like_dom_sf"/>
</dbReference>
<dbReference type="KEGG" id="cyt:cce_4998"/>
<dbReference type="InterPro" id="IPR044153">
    <property type="entry name" value="PIN_Pae0151-like"/>
</dbReference>
<accession>B1X2I3</accession>
<dbReference type="PANTHER" id="PTHR35901">
    <property type="entry name" value="RIBONUCLEASE VAPC3"/>
    <property type="match status" value="1"/>
</dbReference>
<dbReference type="HOGENOM" id="CLU_121774_1_3_3"/>
<dbReference type="eggNOG" id="COG4113">
    <property type="taxonomic scope" value="Bacteria"/>
</dbReference>
<name>B1X2I3_CROS5</name>
<reference evidence="3 4" key="1">
    <citation type="journal article" date="2008" name="Proc. Natl. Acad. Sci. U.S.A.">
        <title>The genome of Cyanothece 51142, a unicellular diazotrophic cyanobacterium important in the marine nitrogen cycle.</title>
        <authorList>
            <person name="Welsh E.A."/>
            <person name="Liberton M."/>
            <person name="Stoeckel J."/>
            <person name="Loh T."/>
            <person name="Elvitigala T."/>
            <person name="Wang C."/>
            <person name="Wollam A."/>
            <person name="Fulton R.S."/>
            <person name="Clifton S.W."/>
            <person name="Jacobs J.M."/>
            <person name="Aurora R."/>
            <person name="Ghosh B.K."/>
            <person name="Sherman L.A."/>
            <person name="Smith R.D."/>
            <person name="Wilson R.K."/>
            <person name="Pakrasi H.B."/>
        </authorList>
    </citation>
    <scope>NUCLEOTIDE SEQUENCE [LARGE SCALE GENOMIC DNA]</scope>
    <source>
        <strain evidence="4">ATCC 51142 / BH68</strain>
    </source>
</reference>
<sequence>MTNHLVCVDANFIVRLVNTQVPNSTLITLWEEWQANQITVVAPTLFYYEVTNALYRMSKAGQITTEQAKEALLDALSFNITLYGHQELQNFHQTAFELANQFNLSASYDAHYLALAQHLNCDFYTGDKRLYNTVKNQISWIKLVT</sequence>
<dbReference type="SUPFAM" id="SSF88723">
    <property type="entry name" value="PIN domain-like"/>
    <property type="match status" value="1"/>
</dbReference>
<dbReference type="RefSeq" id="WP_009546243.1">
    <property type="nucleotide sequence ID" value="NC_010547.1"/>
</dbReference>
<keyword evidence="1" id="KW-0460">Magnesium</keyword>
<dbReference type="AlphaFoldDB" id="B1X2I3"/>
<dbReference type="EMBL" id="CP000807">
    <property type="protein sequence ID" value="ACB54344.1"/>
    <property type="molecule type" value="Genomic_DNA"/>
</dbReference>
<evidence type="ECO:0000256" key="1">
    <source>
        <dbReference type="ARBA" id="ARBA00022842"/>
    </source>
</evidence>
<dbReference type="Proteomes" id="UP000001203">
    <property type="component" value="Chromosome linear"/>
</dbReference>
<dbReference type="Pfam" id="PF01850">
    <property type="entry name" value="PIN"/>
    <property type="match status" value="1"/>
</dbReference>
<keyword evidence="4" id="KW-1185">Reference proteome</keyword>
<protein>
    <recommendedName>
        <fullName evidence="2">PIN domain-containing protein</fullName>
    </recommendedName>
</protein>